<evidence type="ECO:0000313" key="3">
    <source>
        <dbReference type="Proteomes" id="UP000244005"/>
    </source>
</evidence>
<dbReference type="AlphaFoldDB" id="A0A2R6XIZ2"/>
<feature type="region of interest" description="Disordered" evidence="1">
    <location>
        <begin position="1"/>
        <end position="26"/>
    </location>
</feature>
<keyword evidence="3" id="KW-1185">Reference proteome</keyword>
<dbReference type="EMBL" id="KZ772684">
    <property type="protein sequence ID" value="PTQ46052.1"/>
    <property type="molecule type" value="Genomic_DNA"/>
</dbReference>
<dbReference type="Gramene" id="Mp8g02200.1">
    <property type="protein sequence ID" value="Mp8g02200.1.cds1"/>
    <property type="gene ID" value="Mp8g02200"/>
</dbReference>
<gene>
    <name evidence="2" type="ORF">MARPO_0012s0017</name>
</gene>
<evidence type="ECO:0000256" key="1">
    <source>
        <dbReference type="SAM" id="MobiDB-lite"/>
    </source>
</evidence>
<sequence>MRLQSFVTAKSCGEGDTGSAGGLESRRSAAGSVSDFRLLAKVLFRIGLNRHGQLWLCIASRIRVPNWG</sequence>
<name>A0A2R6XIZ2_MARPO</name>
<evidence type="ECO:0000313" key="2">
    <source>
        <dbReference type="EMBL" id="PTQ46052.1"/>
    </source>
</evidence>
<dbReference type="Proteomes" id="UP000244005">
    <property type="component" value="Unassembled WGS sequence"/>
</dbReference>
<proteinExistence type="predicted"/>
<accession>A0A2R6XIZ2</accession>
<organism evidence="2 3">
    <name type="scientific">Marchantia polymorpha</name>
    <name type="common">Common liverwort</name>
    <name type="synonym">Marchantia aquatica</name>
    <dbReference type="NCBI Taxonomy" id="3197"/>
    <lineage>
        <taxon>Eukaryota</taxon>
        <taxon>Viridiplantae</taxon>
        <taxon>Streptophyta</taxon>
        <taxon>Embryophyta</taxon>
        <taxon>Marchantiophyta</taxon>
        <taxon>Marchantiopsida</taxon>
        <taxon>Marchantiidae</taxon>
        <taxon>Marchantiales</taxon>
        <taxon>Marchantiaceae</taxon>
        <taxon>Marchantia</taxon>
    </lineage>
</organism>
<reference evidence="3" key="1">
    <citation type="journal article" date="2017" name="Cell">
        <title>Insights into land plant evolution garnered from the Marchantia polymorpha genome.</title>
        <authorList>
            <person name="Bowman J.L."/>
            <person name="Kohchi T."/>
            <person name="Yamato K.T."/>
            <person name="Jenkins J."/>
            <person name="Shu S."/>
            <person name="Ishizaki K."/>
            <person name="Yamaoka S."/>
            <person name="Nishihama R."/>
            <person name="Nakamura Y."/>
            <person name="Berger F."/>
            <person name="Adam C."/>
            <person name="Aki S.S."/>
            <person name="Althoff F."/>
            <person name="Araki T."/>
            <person name="Arteaga-Vazquez M.A."/>
            <person name="Balasubrmanian S."/>
            <person name="Barry K."/>
            <person name="Bauer D."/>
            <person name="Boehm C.R."/>
            <person name="Briginshaw L."/>
            <person name="Caballero-Perez J."/>
            <person name="Catarino B."/>
            <person name="Chen F."/>
            <person name="Chiyoda S."/>
            <person name="Chovatia M."/>
            <person name="Davies K.M."/>
            <person name="Delmans M."/>
            <person name="Demura T."/>
            <person name="Dierschke T."/>
            <person name="Dolan L."/>
            <person name="Dorantes-Acosta A.E."/>
            <person name="Eklund D.M."/>
            <person name="Florent S.N."/>
            <person name="Flores-Sandoval E."/>
            <person name="Fujiyama A."/>
            <person name="Fukuzawa H."/>
            <person name="Galik B."/>
            <person name="Grimanelli D."/>
            <person name="Grimwood J."/>
            <person name="Grossniklaus U."/>
            <person name="Hamada T."/>
            <person name="Haseloff J."/>
            <person name="Hetherington A.J."/>
            <person name="Higo A."/>
            <person name="Hirakawa Y."/>
            <person name="Hundley H.N."/>
            <person name="Ikeda Y."/>
            <person name="Inoue K."/>
            <person name="Inoue S.I."/>
            <person name="Ishida S."/>
            <person name="Jia Q."/>
            <person name="Kakita M."/>
            <person name="Kanazawa T."/>
            <person name="Kawai Y."/>
            <person name="Kawashima T."/>
            <person name="Kennedy M."/>
            <person name="Kinose K."/>
            <person name="Kinoshita T."/>
            <person name="Kohara Y."/>
            <person name="Koide E."/>
            <person name="Komatsu K."/>
            <person name="Kopischke S."/>
            <person name="Kubo M."/>
            <person name="Kyozuka J."/>
            <person name="Lagercrantz U."/>
            <person name="Lin S.S."/>
            <person name="Lindquist E."/>
            <person name="Lipzen A.M."/>
            <person name="Lu C.W."/>
            <person name="De Luna E."/>
            <person name="Martienssen R.A."/>
            <person name="Minamino N."/>
            <person name="Mizutani M."/>
            <person name="Mizutani M."/>
            <person name="Mochizuki N."/>
            <person name="Monte I."/>
            <person name="Mosher R."/>
            <person name="Nagasaki H."/>
            <person name="Nakagami H."/>
            <person name="Naramoto S."/>
            <person name="Nishitani K."/>
            <person name="Ohtani M."/>
            <person name="Okamoto T."/>
            <person name="Okumura M."/>
            <person name="Phillips J."/>
            <person name="Pollak B."/>
            <person name="Reinders A."/>
            <person name="Rovekamp M."/>
            <person name="Sano R."/>
            <person name="Sawa S."/>
            <person name="Schmid M.W."/>
            <person name="Shirakawa M."/>
            <person name="Solano R."/>
            <person name="Spunde A."/>
            <person name="Suetsugu N."/>
            <person name="Sugano S."/>
            <person name="Sugiyama A."/>
            <person name="Sun R."/>
            <person name="Suzuki Y."/>
            <person name="Takenaka M."/>
            <person name="Takezawa D."/>
            <person name="Tomogane H."/>
            <person name="Tsuzuki M."/>
            <person name="Ueda T."/>
            <person name="Umeda M."/>
            <person name="Ward J.M."/>
            <person name="Watanabe Y."/>
            <person name="Yazaki K."/>
            <person name="Yokoyama R."/>
            <person name="Yoshitake Y."/>
            <person name="Yotsui I."/>
            <person name="Zachgo S."/>
            <person name="Schmutz J."/>
        </authorList>
    </citation>
    <scope>NUCLEOTIDE SEQUENCE [LARGE SCALE GENOMIC DNA]</scope>
    <source>
        <strain evidence="3">Tak-1</strain>
    </source>
</reference>
<protein>
    <submittedName>
        <fullName evidence="2">Uncharacterized protein</fullName>
    </submittedName>
</protein>